<dbReference type="InterPro" id="IPR029055">
    <property type="entry name" value="Ntn_hydrolases_N"/>
</dbReference>
<keyword evidence="3" id="KW-0378">Hydrolase</keyword>
<keyword evidence="4" id="KW-0865">Zymogen</keyword>
<evidence type="ECO:0000256" key="1">
    <source>
        <dbReference type="ARBA" id="ARBA00009381"/>
    </source>
</evidence>
<evidence type="ECO:0000256" key="3">
    <source>
        <dbReference type="ARBA" id="ARBA00022801"/>
    </source>
</evidence>
<comment type="similarity">
    <text evidence="1">Belongs to the gamma-glutamyltransferase family.</text>
</comment>
<name>A0A443J244_9RHOB</name>
<dbReference type="EMBL" id="SAUW01000003">
    <property type="protein sequence ID" value="RWR14435.1"/>
    <property type="molecule type" value="Genomic_DNA"/>
</dbReference>
<gene>
    <name evidence="5" type="ORF">D2T33_04315</name>
</gene>
<evidence type="ECO:0000313" key="5">
    <source>
        <dbReference type="EMBL" id="RWR14435.1"/>
    </source>
</evidence>
<dbReference type="PANTHER" id="PTHR43199:SF1">
    <property type="entry name" value="GLUTATHIONE HYDROLASE PROENZYME"/>
    <property type="match status" value="1"/>
</dbReference>
<dbReference type="PANTHER" id="PTHR43199">
    <property type="entry name" value="GLUTATHIONE HYDROLASE"/>
    <property type="match status" value="1"/>
</dbReference>
<organism evidence="5 6">
    <name type="scientific">Paenirhodobacter populi</name>
    <dbReference type="NCBI Taxonomy" id="2306993"/>
    <lineage>
        <taxon>Bacteria</taxon>
        <taxon>Pseudomonadati</taxon>
        <taxon>Pseudomonadota</taxon>
        <taxon>Alphaproteobacteria</taxon>
        <taxon>Rhodobacterales</taxon>
        <taxon>Rhodobacter group</taxon>
        <taxon>Paenirhodobacter</taxon>
    </lineage>
</organism>
<dbReference type="Gene3D" id="3.60.20.40">
    <property type="match status" value="1"/>
</dbReference>
<comment type="caution">
    <text evidence="5">The sequence shown here is derived from an EMBL/GenBank/DDBJ whole genome shotgun (WGS) entry which is preliminary data.</text>
</comment>
<accession>A0A443J244</accession>
<evidence type="ECO:0000313" key="6">
    <source>
        <dbReference type="Proteomes" id="UP000285710"/>
    </source>
</evidence>
<dbReference type="Proteomes" id="UP000285710">
    <property type="component" value="Unassembled WGS sequence"/>
</dbReference>
<dbReference type="SUPFAM" id="SSF56235">
    <property type="entry name" value="N-terminal nucleophile aminohydrolases (Ntn hydrolases)"/>
    <property type="match status" value="1"/>
</dbReference>
<proteinExistence type="inferred from homology"/>
<dbReference type="InterPro" id="IPR051792">
    <property type="entry name" value="GGT_bact"/>
</dbReference>
<dbReference type="PRINTS" id="PR01210">
    <property type="entry name" value="GGTRANSPTASE"/>
</dbReference>
<protein>
    <submittedName>
        <fullName evidence="5">Gamma-glutamyltransferase</fullName>
    </submittedName>
</protein>
<keyword evidence="2 5" id="KW-0808">Transferase</keyword>
<sequence>MTLAFKETNTSLRAELRKPAISSTGGVVSTQHRRASEIGAEILRAGGNAYDAAVAVSFALGVLEPWMSGPFGGGAMMVSPEGGPVEALYYGMRAPQKLDPADYPLAADGHASDLFPWRAVEGDRNVYGPLAVAVPGTVAGIGTLHDRFGTMPWKDLLAPAIACAREGMLIDWYAALMIASRAQALSRDANAAAMFLDDGIWPKIAGWTALSDMRVNMDRIAATLSHLAEAGWQDFYRGDLAQSLVGDLQAKGSRMIAEDLRDYRPEWQKPLAIAHRGGLIHATPKLTAGPTLADTLAHLEASHPAPATGAPGAADYLAWAGALRAAYRNRLANAGDTEVAEAGADAPNAPSCTTHFAVVDRQGNMISMTQTLLSAFGSAVVSPSTGLLLNNGIMWFDPEPGRPNSVGPGKRCLMNICPVIVENDGLRVALGASGGRKILPAVTQMALLMTDHGLDLDDAVHTPRIDVSGGATLQADAALSADVLAALGEEYETIAVPRSFFPLAFACPVAVARRDGTNSGACETTMPWAEAVAEY</sequence>
<dbReference type="InterPro" id="IPR043137">
    <property type="entry name" value="GGT_ssub_C"/>
</dbReference>
<dbReference type="Pfam" id="PF01019">
    <property type="entry name" value="G_glu_transpept"/>
    <property type="match status" value="2"/>
</dbReference>
<dbReference type="AlphaFoldDB" id="A0A443J244"/>
<dbReference type="GO" id="GO:0016740">
    <property type="term" value="F:transferase activity"/>
    <property type="evidence" value="ECO:0007669"/>
    <property type="project" value="UniProtKB-KW"/>
</dbReference>
<keyword evidence="6" id="KW-1185">Reference proteome</keyword>
<reference evidence="5 6" key="2">
    <citation type="submission" date="2019-01" db="EMBL/GenBank/DDBJ databases">
        <authorList>
            <person name="Li Y."/>
        </authorList>
    </citation>
    <scope>NUCLEOTIDE SEQUENCE [LARGE SCALE GENOMIC DNA]</scope>
    <source>
        <strain evidence="5 6">2D-5</strain>
    </source>
</reference>
<dbReference type="RefSeq" id="WP_128268962.1">
    <property type="nucleotide sequence ID" value="NZ_SAUW01000003.1"/>
</dbReference>
<dbReference type="GO" id="GO:0016787">
    <property type="term" value="F:hydrolase activity"/>
    <property type="evidence" value="ECO:0007669"/>
    <property type="project" value="UniProtKB-KW"/>
</dbReference>
<reference evidence="5 6" key="1">
    <citation type="submission" date="2019-01" db="EMBL/GenBank/DDBJ databases">
        <title>Sinorhodobacter populi sp. nov. isolated from the symptomatic bark tissue of Populus euramericana canker.</title>
        <authorList>
            <person name="Xu G."/>
        </authorList>
    </citation>
    <scope>NUCLEOTIDE SEQUENCE [LARGE SCALE GENOMIC DNA]</scope>
    <source>
        <strain evidence="5 6">2D-5</strain>
    </source>
</reference>
<evidence type="ECO:0000256" key="4">
    <source>
        <dbReference type="ARBA" id="ARBA00023145"/>
    </source>
</evidence>
<evidence type="ECO:0000256" key="2">
    <source>
        <dbReference type="ARBA" id="ARBA00022679"/>
    </source>
</evidence>